<keyword evidence="6" id="KW-0325">Glycoprotein</keyword>
<name>A0A835MEB2_9MAGN</name>
<feature type="domain" description="Subtilisin-like protease fibronectin type-III" evidence="12">
    <location>
        <begin position="709"/>
        <end position="809"/>
    </location>
</feature>
<dbReference type="InterPro" id="IPR034197">
    <property type="entry name" value="Peptidases_S8_3"/>
</dbReference>
<evidence type="ECO:0000256" key="4">
    <source>
        <dbReference type="ARBA" id="ARBA00022801"/>
    </source>
</evidence>
<evidence type="ECO:0000259" key="10">
    <source>
        <dbReference type="Pfam" id="PF02225"/>
    </source>
</evidence>
<evidence type="ECO:0000256" key="5">
    <source>
        <dbReference type="ARBA" id="ARBA00022825"/>
    </source>
</evidence>
<dbReference type="InterPro" id="IPR000209">
    <property type="entry name" value="Peptidase_S8/S53_dom"/>
</dbReference>
<accession>A0A835MEB2</accession>
<dbReference type="CDD" id="cd02120">
    <property type="entry name" value="PA_subtilisin_like"/>
    <property type="match status" value="1"/>
</dbReference>
<dbReference type="Gene3D" id="3.50.30.30">
    <property type="match status" value="1"/>
</dbReference>
<dbReference type="InterPro" id="IPR046450">
    <property type="entry name" value="PA_dom_sf"/>
</dbReference>
<feature type="domain" description="Peptidase S8/S53" evidence="9">
    <location>
        <begin position="173"/>
        <end position="645"/>
    </location>
</feature>
<sequence length="813" mass="87316">MHLFPYSKVIKPNHKFIIVTTVRTTFFCHFTNEEFVSSFSSLLVFLPLLISCDERHVYIVYFGEHDGINSLQEIEDIHHSHLSSVKKSEEQARASILYSYKNINGFAALLTADEAKLLSEKDEVVSISQSKPNTWSLQTTRSWEFIGLQGGMEFGRSVDSEMRGNLWQMANYGKDVIVGLLDSGIWPESRSFNDEGFGPVPKSWKGICQAGDSFNSSHCNRKLIGARYYLKAYEHYYKRLNKSLDYRSPRDSDSHGTHTSSTVGGRMVANVSGLGGFASGTASGGAPLVRLAMYKVCWPIPTDGSQEKLDTCQDADMLAAIDDAIGDGVDVLSISIGSDGQLNFTDSGIAMGALHAIKKNIVVACAGGNNGPDSATVSNLAPWFITVGASSIDRTVSSPVVLGNGMKIKGESGAPDKLKKIMYPLVYAGDVVEPFVPKNSSAGQCLSGSLSPKKTKGKIVLCMRGEGLRVAKGEEVKRAGGVGMILGNGPSNGDELTVDAHVLPATAVGANDATTILNYIKSSNKSVAQIDPAVTLLDAKPAPSMAAFSSVGPNPLVPDILKPDITAPGLNIIAAWSEVVSPTTLDSDHRAVKYSFESGTSMACPHLAGIAALVKAIHPTWSSAAIRSALMTTATLRNNLGKVMTTEESGKVANPFNFGSGHVRPTKVSDPGLVYDASYTDYLLFLCSIGIKGVDRTFHCPKVSPSVHDLNYPSLAISKLNGSLKVKRTVTNVGGKKSVYIASVRLPRGFSVKLHPKKLYFNDIGEKQSFTITVKAKGSKKESNSTTEEYSFGSYTWKDGIHAVRSPIALSRA</sequence>
<dbReference type="Pfam" id="PF00082">
    <property type="entry name" value="Peptidase_S8"/>
    <property type="match status" value="1"/>
</dbReference>
<dbReference type="EMBL" id="JADFTS010000002">
    <property type="protein sequence ID" value="KAF9620621.1"/>
    <property type="molecule type" value="Genomic_DNA"/>
</dbReference>
<keyword evidence="4 8" id="KW-0378">Hydrolase</keyword>
<keyword evidence="5 8" id="KW-0720">Serine protease</keyword>
<evidence type="ECO:0000256" key="3">
    <source>
        <dbReference type="ARBA" id="ARBA00022729"/>
    </source>
</evidence>
<dbReference type="FunFam" id="3.50.30.30:FF:000005">
    <property type="entry name" value="subtilisin-like protease SBT1.5"/>
    <property type="match status" value="1"/>
</dbReference>
<proteinExistence type="inferred from homology"/>
<evidence type="ECO:0000256" key="7">
    <source>
        <dbReference type="PIRSR" id="PIRSR615500-1"/>
    </source>
</evidence>
<evidence type="ECO:0000313" key="14">
    <source>
        <dbReference type="Proteomes" id="UP000631114"/>
    </source>
</evidence>
<dbReference type="SUPFAM" id="SSF52025">
    <property type="entry name" value="PA domain"/>
    <property type="match status" value="1"/>
</dbReference>
<feature type="domain" description="Inhibitor I9" evidence="11">
    <location>
        <begin position="57"/>
        <end position="131"/>
    </location>
</feature>
<evidence type="ECO:0000256" key="6">
    <source>
        <dbReference type="ARBA" id="ARBA00023180"/>
    </source>
</evidence>
<comment type="caution">
    <text evidence="13">The sequence shown here is derived from an EMBL/GenBank/DDBJ whole genome shotgun (WGS) entry which is preliminary data.</text>
</comment>
<evidence type="ECO:0000259" key="12">
    <source>
        <dbReference type="Pfam" id="PF17766"/>
    </source>
</evidence>
<dbReference type="InterPro" id="IPR003137">
    <property type="entry name" value="PA_domain"/>
</dbReference>
<dbReference type="InterPro" id="IPR037045">
    <property type="entry name" value="S8pro/Inhibitor_I9_sf"/>
</dbReference>
<organism evidence="13 14">
    <name type="scientific">Coptis chinensis</name>
    <dbReference type="NCBI Taxonomy" id="261450"/>
    <lineage>
        <taxon>Eukaryota</taxon>
        <taxon>Viridiplantae</taxon>
        <taxon>Streptophyta</taxon>
        <taxon>Embryophyta</taxon>
        <taxon>Tracheophyta</taxon>
        <taxon>Spermatophyta</taxon>
        <taxon>Magnoliopsida</taxon>
        <taxon>Ranunculales</taxon>
        <taxon>Ranunculaceae</taxon>
        <taxon>Coptidoideae</taxon>
        <taxon>Coptis</taxon>
    </lineage>
</organism>
<dbReference type="GO" id="GO:0004252">
    <property type="term" value="F:serine-type endopeptidase activity"/>
    <property type="evidence" value="ECO:0007669"/>
    <property type="project" value="UniProtKB-UniRule"/>
</dbReference>
<feature type="active site" description="Charge relay system" evidence="7 8">
    <location>
        <position position="255"/>
    </location>
</feature>
<dbReference type="PRINTS" id="PR00723">
    <property type="entry name" value="SUBTILISIN"/>
</dbReference>
<evidence type="ECO:0000256" key="8">
    <source>
        <dbReference type="PROSITE-ProRule" id="PRU01240"/>
    </source>
</evidence>
<evidence type="ECO:0000259" key="9">
    <source>
        <dbReference type="Pfam" id="PF00082"/>
    </source>
</evidence>
<evidence type="ECO:0000256" key="2">
    <source>
        <dbReference type="ARBA" id="ARBA00022670"/>
    </source>
</evidence>
<evidence type="ECO:0000256" key="1">
    <source>
        <dbReference type="ARBA" id="ARBA00011073"/>
    </source>
</evidence>
<dbReference type="Gene3D" id="3.40.50.200">
    <property type="entry name" value="Peptidase S8/S53 domain"/>
    <property type="match status" value="1"/>
</dbReference>
<dbReference type="PANTHER" id="PTHR10795">
    <property type="entry name" value="PROPROTEIN CONVERTASE SUBTILISIN/KEXIN"/>
    <property type="match status" value="1"/>
</dbReference>
<evidence type="ECO:0000259" key="11">
    <source>
        <dbReference type="Pfam" id="PF05922"/>
    </source>
</evidence>
<feature type="active site" description="Charge relay system" evidence="7 8">
    <location>
        <position position="182"/>
    </location>
</feature>
<dbReference type="InterPro" id="IPR045051">
    <property type="entry name" value="SBT"/>
</dbReference>
<dbReference type="Proteomes" id="UP000631114">
    <property type="component" value="Unassembled WGS sequence"/>
</dbReference>
<dbReference type="InterPro" id="IPR015500">
    <property type="entry name" value="Peptidase_S8_subtilisin-rel"/>
</dbReference>
<feature type="active site" description="Charge relay system" evidence="7 8">
    <location>
        <position position="601"/>
    </location>
</feature>
<dbReference type="GO" id="GO:0006508">
    <property type="term" value="P:proteolysis"/>
    <property type="evidence" value="ECO:0007669"/>
    <property type="project" value="UniProtKB-KW"/>
</dbReference>
<reference evidence="13 14" key="1">
    <citation type="submission" date="2020-10" db="EMBL/GenBank/DDBJ databases">
        <title>The Coptis chinensis genome and diversification of protoberbering-type alkaloids.</title>
        <authorList>
            <person name="Wang B."/>
            <person name="Shu S."/>
            <person name="Song C."/>
            <person name="Liu Y."/>
        </authorList>
    </citation>
    <scope>NUCLEOTIDE SEQUENCE [LARGE SCALE GENOMIC DNA]</scope>
    <source>
        <strain evidence="13">HL-2020</strain>
        <tissue evidence="13">Leaf</tissue>
    </source>
</reference>
<dbReference type="FunFam" id="3.40.50.200:FF:000006">
    <property type="entry name" value="Subtilisin-like protease SBT1.5"/>
    <property type="match status" value="1"/>
</dbReference>
<dbReference type="InterPro" id="IPR036852">
    <property type="entry name" value="Peptidase_S8/S53_dom_sf"/>
</dbReference>
<evidence type="ECO:0000313" key="13">
    <source>
        <dbReference type="EMBL" id="KAF9620621.1"/>
    </source>
</evidence>
<comment type="similarity">
    <text evidence="1 8">Belongs to the peptidase S8 family.</text>
</comment>
<dbReference type="AlphaFoldDB" id="A0A835MEB2"/>
<dbReference type="InterPro" id="IPR041469">
    <property type="entry name" value="Subtilisin-like_FN3"/>
</dbReference>
<dbReference type="Pfam" id="PF02225">
    <property type="entry name" value="PA"/>
    <property type="match status" value="1"/>
</dbReference>
<dbReference type="Pfam" id="PF05922">
    <property type="entry name" value="Inhibitor_I9"/>
    <property type="match status" value="1"/>
</dbReference>
<dbReference type="Pfam" id="PF17766">
    <property type="entry name" value="fn3_6"/>
    <property type="match status" value="1"/>
</dbReference>
<dbReference type="Gene3D" id="3.30.70.80">
    <property type="entry name" value="Peptidase S8 propeptide/proteinase inhibitor I9"/>
    <property type="match status" value="1"/>
</dbReference>
<dbReference type="InterPro" id="IPR010259">
    <property type="entry name" value="S8pro/Inhibitor_I9"/>
</dbReference>
<dbReference type="SUPFAM" id="SSF52743">
    <property type="entry name" value="Subtilisin-like"/>
    <property type="match status" value="1"/>
</dbReference>
<gene>
    <name evidence="13" type="ORF">IFM89_013647</name>
</gene>
<dbReference type="PROSITE" id="PS51892">
    <property type="entry name" value="SUBTILASE"/>
    <property type="match status" value="1"/>
</dbReference>
<protein>
    <submittedName>
        <fullName evidence="13">Uncharacterized protein</fullName>
    </submittedName>
</protein>
<keyword evidence="3" id="KW-0732">Signal</keyword>
<dbReference type="OrthoDB" id="206201at2759"/>
<feature type="domain" description="PA" evidence="10">
    <location>
        <begin position="423"/>
        <end position="515"/>
    </location>
</feature>
<keyword evidence="14" id="KW-1185">Reference proteome</keyword>
<dbReference type="CDD" id="cd04852">
    <property type="entry name" value="Peptidases_S8_3"/>
    <property type="match status" value="1"/>
</dbReference>
<keyword evidence="2 8" id="KW-0645">Protease</keyword>
<dbReference type="Gene3D" id="2.60.40.2310">
    <property type="match status" value="1"/>
</dbReference>